<dbReference type="EMBL" id="GBYX01474943">
    <property type="protein sequence ID" value="JAO06728.1"/>
    <property type="molecule type" value="Transcribed_RNA"/>
</dbReference>
<evidence type="ECO:0000313" key="1">
    <source>
        <dbReference type="EMBL" id="JAO06728.1"/>
    </source>
</evidence>
<dbReference type="AlphaFoldDB" id="A0A0S7ESC7"/>
<sequence>MFDKKTAISALQFKNQSGVVTGSAGPSGDQTGSEVPNRALKPLFKWAQNRGFREAASVLGHLVKVCFVSGDPTLKLVVERINQGNIKLSSVPFKKTIGYY</sequence>
<name>A0A0S7ESC7_9TELE</name>
<reference evidence="1" key="1">
    <citation type="submission" date="2014-12" db="EMBL/GenBank/DDBJ databases">
        <title>Parallel Evolution in Life History Adaptation Evident in the Tissue-Specific Poeciliopsis prolifica transcriptome.</title>
        <authorList>
            <person name="Jue N.K."/>
            <person name="Foley R.J."/>
            <person name="Obergfell C."/>
            <person name="Reznick D.N."/>
            <person name="O'Neill R.J."/>
            <person name="O'Neill M.J."/>
        </authorList>
    </citation>
    <scope>NUCLEOTIDE SEQUENCE</scope>
</reference>
<protein>
    <submittedName>
        <fullName evidence="1">PPUP7567</fullName>
    </submittedName>
</protein>
<proteinExistence type="predicted"/>
<gene>
    <name evidence="1" type="primary">PPUP7567</name>
</gene>
<accession>A0A0S7ESC7</accession>
<organism evidence="1">
    <name type="scientific">Poeciliopsis prolifica</name>
    <name type="common">blackstripe livebearer</name>
    <dbReference type="NCBI Taxonomy" id="188132"/>
    <lineage>
        <taxon>Eukaryota</taxon>
        <taxon>Metazoa</taxon>
        <taxon>Chordata</taxon>
        <taxon>Craniata</taxon>
        <taxon>Vertebrata</taxon>
        <taxon>Euteleostomi</taxon>
        <taxon>Actinopterygii</taxon>
        <taxon>Neopterygii</taxon>
        <taxon>Teleostei</taxon>
        <taxon>Neoteleostei</taxon>
        <taxon>Acanthomorphata</taxon>
        <taxon>Ovalentaria</taxon>
        <taxon>Atherinomorphae</taxon>
        <taxon>Cyprinodontiformes</taxon>
        <taxon>Poeciliidae</taxon>
        <taxon>Poeciliinae</taxon>
        <taxon>Poeciliopsis</taxon>
    </lineage>
</organism>